<dbReference type="EMBL" id="BAAAJK010000042">
    <property type="protein sequence ID" value="GAA1398898.1"/>
    <property type="molecule type" value="Genomic_DNA"/>
</dbReference>
<sequence length="59" mass="6560">MRKVLAQGGCVDGDCPAFWIDDETGTVTVRGFEPGSNTRERDVTIPVEVWDRLVAQLPR</sequence>
<evidence type="ECO:0000313" key="2">
    <source>
        <dbReference type="Proteomes" id="UP001501414"/>
    </source>
</evidence>
<gene>
    <name evidence="1" type="ORF">GCM10009613_53720</name>
</gene>
<keyword evidence="2" id="KW-1185">Reference proteome</keyword>
<accession>A0ABP4IVG6</accession>
<protein>
    <submittedName>
        <fullName evidence="1">Uncharacterized protein</fullName>
    </submittedName>
</protein>
<organism evidence="1 2">
    <name type="scientific">Pseudonocardia kongjuensis</name>
    <dbReference type="NCBI Taxonomy" id="102227"/>
    <lineage>
        <taxon>Bacteria</taxon>
        <taxon>Bacillati</taxon>
        <taxon>Actinomycetota</taxon>
        <taxon>Actinomycetes</taxon>
        <taxon>Pseudonocardiales</taxon>
        <taxon>Pseudonocardiaceae</taxon>
        <taxon>Pseudonocardia</taxon>
    </lineage>
</organism>
<proteinExistence type="predicted"/>
<name>A0ABP4IVG6_9PSEU</name>
<dbReference type="Proteomes" id="UP001501414">
    <property type="component" value="Unassembled WGS sequence"/>
</dbReference>
<evidence type="ECO:0000313" key="1">
    <source>
        <dbReference type="EMBL" id="GAA1398898.1"/>
    </source>
</evidence>
<reference evidence="2" key="1">
    <citation type="journal article" date="2019" name="Int. J. Syst. Evol. Microbiol.">
        <title>The Global Catalogue of Microorganisms (GCM) 10K type strain sequencing project: providing services to taxonomists for standard genome sequencing and annotation.</title>
        <authorList>
            <consortium name="The Broad Institute Genomics Platform"/>
            <consortium name="The Broad Institute Genome Sequencing Center for Infectious Disease"/>
            <person name="Wu L."/>
            <person name="Ma J."/>
        </authorList>
    </citation>
    <scope>NUCLEOTIDE SEQUENCE [LARGE SCALE GENOMIC DNA]</scope>
    <source>
        <strain evidence="2">JCM 11896</strain>
    </source>
</reference>
<comment type="caution">
    <text evidence="1">The sequence shown here is derived from an EMBL/GenBank/DDBJ whole genome shotgun (WGS) entry which is preliminary data.</text>
</comment>